<evidence type="ECO:0000259" key="17">
    <source>
        <dbReference type="PROSITE" id="PS50109"/>
    </source>
</evidence>
<feature type="coiled-coil region" evidence="15">
    <location>
        <begin position="520"/>
        <end position="550"/>
    </location>
</feature>
<dbReference type="InterPro" id="IPR013656">
    <property type="entry name" value="PAS_4"/>
</dbReference>
<evidence type="ECO:0000256" key="1">
    <source>
        <dbReference type="ARBA" id="ARBA00000085"/>
    </source>
</evidence>
<evidence type="ECO:0000313" key="23">
    <source>
        <dbReference type="Proteomes" id="UP000887023"/>
    </source>
</evidence>
<dbReference type="InterPro" id="IPR003594">
    <property type="entry name" value="HATPase_dom"/>
</dbReference>
<dbReference type="Proteomes" id="UP000887023">
    <property type="component" value="Chromosome"/>
</dbReference>
<dbReference type="EC" id="2.7.13.3" evidence="3"/>
<dbReference type="InterPro" id="IPR000014">
    <property type="entry name" value="PAS"/>
</dbReference>
<dbReference type="PROSITE" id="PS50113">
    <property type="entry name" value="PAC"/>
    <property type="match status" value="3"/>
</dbReference>
<feature type="modified residue" description="Phosphohistidine" evidence="13">
    <location>
        <position position="1144"/>
    </location>
</feature>
<dbReference type="InterPro" id="IPR000700">
    <property type="entry name" value="PAS-assoc_C"/>
</dbReference>
<evidence type="ECO:0000256" key="12">
    <source>
        <dbReference type="ARBA" id="ARBA00023136"/>
    </source>
</evidence>
<dbReference type="PROSITE" id="PS50894">
    <property type="entry name" value="HPT"/>
    <property type="match status" value="1"/>
</dbReference>
<gene>
    <name evidence="22" type="ORF">KV203_03065</name>
</gene>
<evidence type="ECO:0000256" key="5">
    <source>
        <dbReference type="ARBA" id="ARBA00022553"/>
    </source>
</evidence>
<feature type="region of interest" description="Disordered" evidence="16">
    <location>
        <begin position="1067"/>
        <end position="1088"/>
    </location>
</feature>
<feature type="domain" description="Response regulatory" evidence="18">
    <location>
        <begin position="791"/>
        <end position="913"/>
    </location>
</feature>
<evidence type="ECO:0000256" key="6">
    <source>
        <dbReference type="ARBA" id="ARBA00022692"/>
    </source>
</evidence>
<evidence type="ECO:0000313" key="22">
    <source>
        <dbReference type="EMBL" id="QXQ14412.1"/>
    </source>
</evidence>
<dbReference type="InterPro" id="IPR001610">
    <property type="entry name" value="PAC"/>
</dbReference>
<dbReference type="SUPFAM" id="SSF47226">
    <property type="entry name" value="Histidine-containing phosphotransfer domain, HPT domain"/>
    <property type="match status" value="1"/>
</dbReference>
<feature type="domain" description="Response regulatory" evidence="18">
    <location>
        <begin position="943"/>
        <end position="1060"/>
    </location>
</feature>
<evidence type="ECO:0000256" key="8">
    <source>
        <dbReference type="ARBA" id="ARBA00022777"/>
    </source>
</evidence>
<accession>A0ABX8SB53</accession>
<dbReference type="InterPro" id="IPR001789">
    <property type="entry name" value="Sig_transdc_resp-reg_receiver"/>
</dbReference>
<feature type="domain" description="Histidine kinase" evidence="17">
    <location>
        <begin position="550"/>
        <end position="772"/>
    </location>
</feature>
<keyword evidence="7" id="KW-0547">Nucleotide-binding</keyword>
<dbReference type="PROSITE" id="PS50112">
    <property type="entry name" value="PAS"/>
    <property type="match status" value="2"/>
</dbReference>
<dbReference type="Gene3D" id="2.10.70.100">
    <property type="match status" value="1"/>
</dbReference>
<dbReference type="PROSITE" id="PS50109">
    <property type="entry name" value="HIS_KIN"/>
    <property type="match status" value="1"/>
</dbReference>
<dbReference type="Pfam" id="PF02518">
    <property type="entry name" value="HATPase_c"/>
    <property type="match status" value="1"/>
</dbReference>
<dbReference type="Gene3D" id="3.30.565.10">
    <property type="entry name" value="Histidine kinase-like ATPase, C-terminal domain"/>
    <property type="match status" value="1"/>
</dbReference>
<evidence type="ECO:0000256" key="3">
    <source>
        <dbReference type="ARBA" id="ARBA00012438"/>
    </source>
</evidence>
<dbReference type="CDD" id="cd00082">
    <property type="entry name" value="HisKA"/>
    <property type="match status" value="1"/>
</dbReference>
<evidence type="ECO:0000259" key="18">
    <source>
        <dbReference type="PROSITE" id="PS50110"/>
    </source>
</evidence>
<keyword evidence="12" id="KW-0472">Membrane</keyword>
<dbReference type="EMBL" id="CP079105">
    <property type="protein sequence ID" value="QXQ14412.1"/>
    <property type="molecule type" value="Genomic_DNA"/>
</dbReference>
<dbReference type="SMART" id="SM00086">
    <property type="entry name" value="PAC"/>
    <property type="match status" value="4"/>
</dbReference>
<evidence type="ECO:0000256" key="11">
    <source>
        <dbReference type="ARBA" id="ARBA00023012"/>
    </source>
</evidence>
<dbReference type="Pfam" id="PF00072">
    <property type="entry name" value="Response_reg"/>
    <property type="match status" value="2"/>
</dbReference>
<feature type="domain" description="PAS" evidence="19">
    <location>
        <begin position="7"/>
        <end position="63"/>
    </location>
</feature>
<protein>
    <recommendedName>
        <fullName evidence="3">histidine kinase</fullName>
        <ecNumber evidence="3">2.7.13.3</ecNumber>
    </recommendedName>
</protein>
<dbReference type="Pfam" id="PF01627">
    <property type="entry name" value="Hpt"/>
    <property type="match status" value="1"/>
</dbReference>
<evidence type="ECO:0000256" key="10">
    <source>
        <dbReference type="ARBA" id="ARBA00022989"/>
    </source>
</evidence>
<keyword evidence="23" id="KW-1185">Reference proteome</keyword>
<keyword evidence="10" id="KW-1133">Transmembrane helix</keyword>
<keyword evidence="9" id="KW-0067">ATP-binding</keyword>
<evidence type="ECO:0000256" key="13">
    <source>
        <dbReference type="PROSITE-ProRule" id="PRU00110"/>
    </source>
</evidence>
<keyword evidence="5 14" id="KW-0597">Phosphoprotein</keyword>
<dbReference type="InterPro" id="IPR011006">
    <property type="entry name" value="CheY-like_superfamily"/>
</dbReference>
<evidence type="ECO:0000256" key="16">
    <source>
        <dbReference type="SAM" id="MobiDB-lite"/>
    </source>
</evidence>
<dbReference type="InterPro" id="IPR035965">
    <property type="entry name" value="PAS-like_dom_sf"/>
</dbReference>
<dbReference type="Gene3D" id="3.40.50.2300">
    <property type="match status" value="2"/>
</dbReference>
<dbReference type="SMART" id="SM00388">
    <property type="entry name" value="HisKA"/>
    <property type="match status" value="1"/>
</dbReference>
<dbReference type="SUPFAM" id="SSF52172">
    <property type="entry name" value="CheY-like"/>
    <property type="match status" value="2"/>
</dbReference>
<evidence type="ECO:0000256" key="2">
    <source>
        <dbReference type="ARBA" id="ARBA00004651"/>
    </source>
</evidence>
<dbReference type="PRINTS" id="PR00344">
    <property type="entry name" value="BCTRLSENSOR"/>
</dbReference>
<keyword evidence="8" id="KW-0808">Transferase</keyword>
<organism evidence="22 23">
    <name type="scientific">Skermania pinensis</name>
    <dbReference type="NCBI Taxonomy" id="39122"/>
    <lineage>
        <taxon>Bacteria</taxon>
        <taxon>Bacillati</taxon>
        <taxon>Actinomycetota</taxon>
        <taxon>Actinomycetes</taxon>
        <taxon>Mycobacteriales</taxon>
        <taxon>Gordoniaceae</taxon>
        <taxon>Skermania</taxon>
    </lineage>
</organism>
<comment type="catalytic activity">
    <reaction evidence="1">
        <text>ATP + protein L-histidine = ADP + protein N-phospho-L-histidine.</text>
        <dbReference type="EC" id="2.7.13.3"/>
    </reaction>
</comment>
<evidence type="ECO:0000256" key="4">
    <source>
        <dbReference type="ARBA" id="ARBA00022475"/>
    </source>
</evidence>
<dbReference type="SUPFAM" id="SSF55874">
    <property type="entry name" value="ATPase domain of HSP90 chaperone/DNA topoisomerase II/histidine kinase"/>
    <property type="match status" value="1"/>
</dbReference>
<evidence type="ECO:0000256" key="14">
    <source>
        <dbReference type="PROSITE-ProRule" id="PRU00169"/>
    </source>
</evidence>
<name>A0ABX8SB53_9ACTN</name>
<dbReference type="InterPro" id="IPR004358">
    <property type="entry name" value="Sig_transdc_His_kin-like_C"/>
</dbReference>
<keyword evidence="11" id="KW-0902">Two-component regulatory system</keyword>
<dbReference type="InterPro" id="IPR008207">
    <property type="entry name" value="Sig_transdc_His_kin_Hpt_dom"/>
</dbReference>
<dbReference type="SUPFAM" id="SSF47384">
    <property type="entry name" value="Homodimeric domain of signal transducing histidine kinase"/>
    <property type="match status" value="1"/>
</dbReference>
<feature type="domain" description="HPt" evidence="21">
    <location>
        <begin position="1105"/>
        <end position="1198"/>
    </location>
</feature>
<dbReference type="InterPro" id="IPR013655">
    <property type="entry name" value="PAS_fold_3"/>
</dbReference>
<evidence type="ECO:0000256" key="15">
    <source>
        <dbReference type="SAM" id="Coils"/>
    </source>
</evidence>
<dbReference type="SMART" id="SM00091">
    <property type="entry name" value="PAS"/>
    <property type="match status" value="4"/>
</dbReference>
<reference evidence="22" key="1">
    <citation type="submission" date="2021-07" db="EMBL/GenBank/DDBJ databases">
        <title>Candidatus Kaistella beijingensis sp. nov. isolated from a municipal wastewater treatment plant is involved in sludge foaming.</title>
        <authorList>
            <person name="Song Y."/>
            <person name="Liu S.-J."/>
        </authorList>
    </citation>
    <scope>NUCLEOTIDE SEQUENCE</scope>
    <source>
        <strain evidence="22">DSM 43998</strain>
    </source>
</reference>
<dbReference type="SMART" id="SM00448">
    <property type="entry name" value="REC"/>
    <property type="match status" value="2"/>
</dbReference>
<feature type="modified residue" description="4-aspartylphosphate" evidence="14">
    <location>
        <position position="845"/>
    </location>
</feature>
<dbReference type="InterPro" id="IPR003661">
    <property type="entry name" value="HisK_dim/P_dom"/>
</dbReference>
<dbReference type="CDD" id="cd00130">
    <property type="entry name" value="PAS"/>
    <property type="match status" value="4"/>
</dbReference>
<dbReference type="SUPFAM" id="SSF55785">
    <property type="entry name" value="PYP-like sensor domain (PAS domain)"/>
    <property type="match status" value="4"/>
</dbReference>
<dbReference type="NCBIfam" id="TIGR00229">
    <property type="entry name" value="sensory_box"/>
    <property type="match status" value="4"/>
</dbReference>
<dbReference type="InterPro" id="IPR036890">
    <property type="entry name" value="HATPase_C_sf"/>
</dbReference>
<dbReference type="PANTHER" id="PTHR45339:SF1">
    <property type="entry name" value="HYBRID SIGNAL TRANSDUCTION HISTIDINE KINASE J"/>
    <property type="match status" value="1"/>
</dbReference>
<evidence type="ECO:0000259" key="19">
    <source>
        <dbReference type="PROSITE" id="PS50112"/>
    </source>
</evidence>
<dbReference type="InterPro" id="IPR036097">
    <property type="entry name" value="HisK_dim/P_sf"/>
</dbReference>
<keyword evidence="8" id="KW-0418">Kinase</keyword>
<dbReference type="CDD" id="cd17546">
    <property type="entry name" value="REC_hyHK_CKI1_RcsC-like"/>
    <property type="match status" value="2"/>
</dbReference>
<dbReference type="PROSITE" id="PS50110">
    <property type="entry name" value="RESPONSE_REGULATORY"/>
    <property type="match status" value="2"/>
</dbReference>
<dbReference type="Pfam" id="PF00512">
    <property type="entry name" value="HisKA"/>
    <property type="match status" value="1"/>
</dbReference>
<feature type="domain" description="PAC" evidence="20">
    <location>
        <begin position="348"/>
        <end position="401"/>
    </location>
</feature>
<proteinExistence type="predicted"/>
<dbReference type="Pfam" id="PF08448">
    <property type="entry name" value="PAS_4"/>
    <property type="match status" value="1"/>
</dbReference>
<feature type="domain" description="PAC" evidence="20">
    <location>
        <begin position="480"/>
        <end position="532"/>
    </location>
</feature>
<dbReference type="InterPro" id="IPR005467">
    <property type="entry name" value="His_kinase_dom"/>
</dbReference>
<dbReference type="CDD" id="cd16922">
    <property type="entry name" value="HATPase_EvgS-ArcB-TorS-like"/>
    <property type="match status" value="1"/>
</dbReference>
<feature type="modified residue" description="4-aspartylphosphate" evidence="14">
    <location>
        <position position="993"/>
    </location>
</feature>
<dbReference type="PANTHER" id="PTHR45339">
    <property type="entry name" value="HYBRID SIGNAL TRANSDUCTION HISTIDINE KINASE J"/>
    <property type="match status" value="1"/>
</dbReference>
<keyword evidence="15" id="KW-0175">Coiled coil</keyword>
<feature type="domain" description="PAS" evidence="19">
    <location>
        <begin position="147"/>
        <end position="217"/>
    </location>
</feature>
<keyword evidence="6" id="KW-0812">Transmembrane</keyword>
<comment type="subcellular location">
    <subcellularLocation>
        <location evidence="2">Cell membrane</location>
        <topology evidence="2">Multi-pass membrane protein</topology>
    </subcellularLocation>
</comment>
<dbReference type="Pfam" id="PF13426">
    <property type="entry name" value="PAS_9"/>
    <property type="match status" value="1"/>
</dbReference>
<dbReference type="Gene3D" id="1.20.120.160">
    <property type="entry name" value="HPT domain"/>
    <property type="match status" value="1"/>
</dbReference>
<evidence type="ECO:0000259" key="21">
    <source>
        <dbReference type="PROSITE" id="PS50894"/>
    </source>
</evidence>
<dbReference type="InterPro" id="IPR036641">
    <property type="entry name" value="HPT_dom_sf"/>
</dbReference>
<dbReference type="Gene3D" id="3.30.450.20">
    <property type="entry name" value="PAS domain"/>
    <property type="match status" value="4"/>
</dbReference>
<evidence type="ECO:0000256" key="7">
    <source>
        <dbReference type="ARBA" id="ARBA00022741"/>
    </source>
</evidence>
<dbReference type="SMART" id="SM00387">
    <property type="entry name" value="HATPase_c"/>
    <property type="match status" value="1"/>
</dbReference>
<keyword evidence="4" id="KW-1003">Cell membrane</keyword>
<dbReference type="Pfam" id="PF08447">
    <property type="entry name" value="PAS_3"/>
    <property type="match status" value="2"/>
</dbReference>
<evidence type="ECO:0000259" key="20">
    <source>
        <dbReference type="PROSITE" id="PS50113"/>
    </source>
</evidence>
<feature type="domain" description="PAC" evidence="20">
    <location>
        <begin position="218"/>
        <end position="271"/>
    </location>
</feature>
<sequence length="1291" mass="141716">MTASDSYAERYRVLIEQAADDFFMHDDQGNILDVNEHACSSTGFSRDELLGMHVFEIAVVTPEFARSLWANTEPGLSSLNRTEHRRKDGSTYLVEMRISCELVDGKKIFFGLGRDITEQVAAEERIQELNTQLERRVLETTERWRQSSSILQAVMDAAPDLVFVKDCDGRYIFVNKAAAKVKGMPADQVIGKDDRSFFGADLAREVMAADQAVMAGGHPQEIEEHLIVDGEPRTYLSQTAPYYDSDGAIAGIMGISRDVTAARRAEQELQRSEARWQFAIDRPGDGIWDWDIRTGDVYYSDHWKRMLGYHADDAGPTFDEWLDRMDPAHRTDVQDAMFAHLRGEIPEFSEEYRAHTTTGELRWIHGRGRVIERDDDGRPLRMVGTQTDITERRASEAAFRKISQRLQLANRVSGLGVWECPDVHDDRLEWDEQMYPIYGLRPTEYDGSVQQWLARLHPDDLPRVRAEREDRLTDLTAPTFETEYRIRRPDGAIRHVRSQAQIFRDEHGDAVSMLGVNRDITTERNSAETLRRAKEDAEAAERAKSEFLAMMSHEIRTPMNGVIGMTRLALQTDLPPKARDYLRKVERSAQNLITIINDILDFSKIEAGKVELEEVEFALDSVLESISAATAVKAEQKGLEVGYSIGDDVPARLIGDPLRLGQVLINLVGNAIKFTESGSVIVAISVVRTHPDAAVTLSVAVRDTGIGMDDTQMAKLFQAFSQADTGVTRHYGGTGLGLAICKQIVELMHGTIGVRSTVGVGSTFEFTADLRLPAASAEPIAVRPPQLVGKRVLVTDDSEAAREILVPILRGFGMDVAAADSGYAALRLLNDADRHRQPYDLVLMDWQMPGMDGLAAAQIIRETPSLNRIPAVLMVTAYCREEVLNRADQLGLQGVLVKPVTHSMMFDTLAGVLAPAAAGAARPADTEPGLPARQAFPTLAGRRALVVDDNIFNREVAAGFLAEVGVESDCAVDGNDALGWLDRGGRYDVVLMDVQMPVMDGYETSREVRNRPEWADIPIIALTAHARAEDRQRSADAGMDGHLTKPIDEQALYTMLTDMLRGAAAVRTPGDPSVAPAPNIGSDPARGGDDRHVDLVAALERLGGRQELLARLVDSFVQDFGSTPDRMVEQYALGHAAEVAGFAHAVRGAASYLHADALCAIASELEDTVRRSGLETTGALVDGFVAHLKLVLDELGDGRAEPPAAPPVASAPAVDTTELLRLVDSADQLIGTGDYSAQSILSEIESRTSGTHLASSATRIRQLFDQLELDEAQLALRSFRAAAGARSGSTA</sequence>
<evidence type="ECO:0000256" key="9">
    <source>
        <dbReference type="ARBA" id="ARBA00022840"/>
    </source>
</evidence>
<dbReference type="Gene3D" id="1.10.287.130">
    <property type="match status" value="1"/>
</dbReference>